<comment type="caution">
    <text evidence="1">The sequence shown here is derived from an EMBL/GenBank/DDBJ whole genome shotgun (WGS) entry which is preliminary data.</text>
</comment>
<organism evidence="1 2">
    <name type="scientific">Melastoma candidum</name>
    <dbReference type="NCBI Taxonomy" id="119954"/>
    <lineage>
        <taxon>Eukaryota</taxon>
        <taxon>Viridiplantae</taxon>
        <taxon>Streptophyta</taxon>
        <taxon>Embryophyta</taxon>
        <taxon>Tracheophyta</taxon>
        <taxon>Spermatophyta</taxon>
        <taxon>Magnoliopsida</taxon>
        <taxon>eudicotyledons</taxon>
        <taxon>Gunneridae</taxon>
        <taxon>Pentapetalae</taxon>
        <taxon>rosids</taxon>
        <taxon>malvids</taxon>
        <taxon>Myrtales</taxon>
        <taxon>Melastomataceae</taxon>
        <taxon>Melastomatoideae</taxon>
        <taxon>Melastomateae</taxon>
        <taxon>Melastoma</taxon>
    </lineage>
</organism>
<sequence>MAPTVPIDFSGQRESKGCLASQLMGKSKKFSSKGISAGFMPDFRHAVETMAESEGFGSSGRVDTEITASDDSFAPKRKCISLNADGSNNLGIPLQVLSLTKMPGPERKELKMRLKKELAQIKSLQCRIASFTSEVIAQSPCSDIHSWSDGQKKLHLESSGVSAQNGSAKKRTVSSHKASRSSKKGSTRHQEYTKLAAPGGASSSDWLKHCETLLNRLMTHNFSWVFNSPVDVVKLNIPDYFNVIKHPMDLGTVKSKLVGGEYSNPLGFATDVRLTFSNAMTYNPRGNDVHYMADTLSKNFETRWKSLERKFNFSVVVDSVPANSGTRMESDLPPLKKKKDMPVDDPLTESRLEKETMNDEEKHKLSMELESLLGELPDKIVDFLKEQSSGAEQTNEDEIEIDIDALGDDTLFELRRLLDDYLLEKQKTRTKSPCEPEVHNESGVSISLLPSSRGNNAIGEEVDIIGGNDLPLSSFPLVEIETDAGHRNDKCNSSSSSGSESGSSSNESDSGGSAGRADVAEVSRPVVSAKGEFTHGISEDVRHPLVKVDHESADLGPDIESSLPNLSSADADIHFEEENLPTERQVSPEKLYRAALLRSRFADTILKAREKALEKGEKLDPEKLRIEKEELERKAKEEKARIQAEAKAAEEARKRAEAKFAAEAKRKRDLERELARQALQKMEKTVIINENSEFMEDLEMLRVTQRDDAPNFLEEASPEISESHLGSFKLRSDSNPLEQLGLYMKMDYEEEEEDGEPSRNIYADAVEAQAKDILEDGEPSHSVEVKMRTRDIEEENLESIEVGVQPRDVEEDLEEREDLEKGVVDEMKGVDGGTVTEERKSVE</sequence>
<dbReference type="Proteomes" id="UP001057402">
    <property type="component" value="Chromosome 9"/>
</dbReference>
<evidence type="ECO:0000313" key="1">
    <source>
        <dbReference type="EMBL" id="KAI4326760.1"/>
    </source>
</evidence>
<accession>A0ACB9MS33</accession>
<name>A0ACB9MS33_9MYRT</name>
<protein>
    <submittedName>
        <fullName evidence="1">Uncharacterized protein</fullName>
    </submittedName>
</protein>
<reference evidence="2" key="1">
    <citation type="journal article" date="2023" name="Front. Plant Sci.">
        <title>Chromosomal-level genome assembly of Melastoma candidum provides insights into trichome evolution.</title>
        <authorList>
            <person name="Zhong Y."/>
            <person name="Wu W."/>
            <person name="Sun C."/>
            <person name="Zou P."/>
            <person name="Liu Y."/>
            <person name="Dai S."/>
            <person name="Zhou R."/>
        </authorList>
    </citation>
    <scope>NUCLEOTIDE SEQUENCE [LARGE SCALE GENOMIC DNA]</scope>
</reference>
<evidence type="ECO:0000313" key="2">
    <source>
        <dbReference type="Proteomes" id="UP001057402"/>
    </source>
</evidence>
<gene>
    <name evidence="1" type="ORF">MLD38_032039</name>
</gene>
<dbReference type="EMBL" id="CM042888">
    <property type="protein sequence ID" value="KAI4326760.1"/>
    <property type="molecule type" value="Genomic_DNA"/>
</dbReference>
<keyword evidence="2" id="KW-1185">Reference proteome</keyword>
<proteinExistence type="predicted"/>